<accession>A0ABP1QQT9</accession>
<feature type="compositionally biased region" description="Polar residues" evidence="1">
    <location>
        <begin position="812"/>
        <end position="826"/>
    </location>
</feature>
<evidence type="ECO:0000256" key="2">
    <source>
        <dbReference type="SAM" id="SignalP"/>
    </source>
</evidence>
<feature type="compositionally biased region" description="Low complexity" evidence="1">
    <location>
        <begin position="835"/>
        <end position="844"/>
    </location>
</feature>
<comment type="caution">
    <text evidence="3">The sequence shown here is derived from an EMBL/GenBank/DDBJ whole genome shotgun (WGS) entry which is preliminary data.</text>
</comment>
<feature type="region of interest" description="Disordered" evidence="1">
    <location>
        <begin position="211"/>
        <end position="278"/>
    </location>
</feature>
<sequence length="1373" mass="148613">MIRWICGSLLLILVVGLSTAESVRNVVELKNVGSKGDDQNLEGDSGKLDYESALRPAVLQKRSIANIARLLLGVGNIPPNHPLVKYPEPKSWNLASNIASSLPAAAASSLVAAATNQHGWGPNQPSSALQNIQQLFETKSKIIPFTGQVATGLTGLATVKGDILRQIHSISTQAIAQAAAEAAARALASAAAAHAVTNSIAHSVSPGAQTGIKGGWSSNQNMYANPPGKTPGEQPGPPYQAFSDSAHINNYQPPPSYNNNPYSVPATTPPPSYQRQQGDLYSQSQFQNQNNGFYTLYNTQPATSAHAPVPYTPAPPVAPARPTLSPNTLIATTPSGYSPSLSNPFAPYGRGRFMVIPSGSNNIPLTSFRRAVPAGIFGRYAAQPSPPSSLLSSITSLLTASTAAYNAAVAASNPAPTAVFSNLLSSGSSPIPTPSILRPTSPIPAPTVLGSGISSAVGSQFFNPALQRQPINPEFQRQSSNPEFQRQSSNPEFQRQPIHPEFQRQSINPQLQRQTINSELQRQSINPGVQRQQFNSIPQISGNYGGPASGISAGHIHQQLPSASTGYSAQASAPAVNPPSNSFNQYATSYLQTNYVQPGANPYTAQSVQSPQFSGLGPAAAAAGASPGSNPGAGANYAEFSTGNARPGNPGYNGGSGPSPGHVSGWNTQHAGSLASSAPWATSPNQYTPGYSSQAAGNPYHPSGSVGGGAAQFQTQAGSAPVQQTYPAHQTHAYQSPATNPFAQAQPQPQPQLPNPYASSSELNPQYQYTNNGRADSVGGVRNPNLNYQDDSHDLRQSASTMGNDYDDDHSYQQAQRRNRPTNKPYSTARPRPRPTQQSSSRYPRPSKKRPTKRPMNHHHQQHHYKNGNRDNTKNKNSNNNAGKEQTRNVGNNRNQGEYDGPRVYKTGSKKGSQFDSSVDVEVVDDTHDDYFEGDQYYNESEEIRNPNTDPDDPENRWRTQNSSGQPANSIHNHNSNGRWKGKQAHTKQVPSKNVSGHGRGSDRFSSQPGRPKGSREDFRNQKTSNIPRERVPEKAQPRPKPTGEPSTEAAKLYRGRLREQQQQQYESRDVYTTLPQYVFRVDERPDVFLRPGRKQKHRTNFWGKLKPRVGETNGVGVSSDGPSTANNIEGQAENAISQTFSRKNDDQENVEEPTGSSGPLFESAPRRREDEVVVSVSKALDETARADVLSGDQGFISESPYSHNIIKQIIPNFQRIPNNFNNQKATFTNNNNNIMSNNNVRNGIITSGNNYIVDTRKFNTNTNNVVNNFKKTVTRSINLPPVVAPPDIQYYNVINKAASLTKHHPQEPVLIPAVSIFTSEELDPEEREAFVDDVYADDLHRRQDYGGDDDGDGDEESVNNTEEAAEDDEVKK</sequence>
<feature type="compositionally biased region" description="Acidic residues" evidence="1">
    <location>
        <begin position="1347"/>
        <end position="1373"/>
    </location>
</feature>
<feature type="compositionally biased region" description="Polar residues" evidence="1">
    <location>
        <begin position="759"/>
        <end position="774"/>
    </location>
</feature>
<feature type="compositionally biased region" description="Polar residues" evidence="1">
    <location>
        <begin position="665"/>
        <end position="696"/>
    </location>
</feature>
<feature type="chain" id="PRO_5046059774" evidence="2">
    <location>
        <begin position="21"/>
        <end position="1373"/>
    </location>
</feature>
<feature type="compositionally biased region" description="Polar residues" evidence="1">
    <location>
        <begin position="882"/>
        <end position="896"/>
    </location>
</feature>
<dbReference type="EMBL" id="CAXLJM020000038">
    <property type="protein sequence ID" value="CAL8107492.1"/>
    <property type="molecule type" value="Genomic_DNA"/>
</dbReference>
<evidence type="ECO:0000256" key="1">
    <source>
        <dbReference type="SAM" id="MobiDB-lite"/>
    </source>
</evidence>
<feature type="compositionally biased region" description="Basic residues" evidence="1">
    <location>
        <begin position="845"/>
        <end position="867"/>
    </location>
</feature>
<evidence type="ECO:0000313" key="4">
    <source>
        <dbReference type="Proteomes" id="UP001642540"/>
    </source>
</evidence>
<feature type="region of interest" description="Disordered" evidence="1">
    <location>
        <begin position="307"/>
        <end position="336"/>
    </location>
</feature>
<feature type="region of interest" description="Disordered" evidence="1">
    <location>
        <begin position="1141"/>
        <end position="1169"/>
    </location>
</feature>
<feature type="signal peptide" evidence="2">
    <location>
        <begin position="1"/>
        <end position="20"/>
    </location>
</feature>
<gene>
    <name evidence="3" type="ORF">ODALV1_LOCUS12688</name>
</gene>
<feature type="compositionally biased region" description="Polar residues" evidence="1">
    <location>
        <begin position="721"/>
        <end position="736"/>
    </location>
</feature>
<dbReference type="Proteomes" id="UP001642540">
    <property type="component" value="Unassembled WGS sequence"/>
</dbReference>
<feature type="compositionally biased region" description="Low complexity" evidence="1">
    <location>
        <begin position="737"/>
        <end position="747"/>
    </location>
</feature>
<protein>
    <submittedName>
        <fullName evidence="3">Uncharacterized protein</fullName>
    </submittedName>
</protein>
<feature type="region of interest" description="Disordered" evidence="1">
    <location>
        <begin position="1328"/>
        <end position="1373"/>
    </location>
</feature>
<feature type="compositionally biased region" description="Pro residues" evidence="1">
    <location>
        <begin position="310"/>
        <end position="319"/>
    </location>
</feature>
<evidence type="ECO:0000313" key="3">
    <source>
        <dbReference type="EMBL" id="CAL8107492.1"/>
    </source>
</evidence>
<feature type="compositionally biased region" description="Low complexity" evidence="1">
    <location>
        <begin position="614"/>
        <end position="635"/>
    </location>
</feature>
<feature type="compositionally biased region" description="Polar residues" evidence="1">
    <location>
        <begin position="603"/>
        <end position="613"/>
    </location>
</feature>
<keyword evidence="2" id="KW-0732">Signal</keyword>
<feature type="compositionally biased region" description="Polar residues" evidence="1">
    <location>
        <begin position="959"/>
        <end position="978"/>
    </location>
</feature>
<organism evidence="3 4">
    <name type="scientific">Orchesella dallaii</name>
    <dbReference type="NCBI Taxonomy" id="48710"/>
    <lineage>
        <taxon>Eukaryota</taxon>
        <taxon>Metazoa</taxon>
        <taxon>Ecdysozoa</taxon>
        <taxon>Arthropoda</taxon>
        <taxon>Hexapoda</taxon>
        <taxon>Collembola</taxon>
        <taxon>Entomobryomorpha</taxon>
        <taxon>Entomobryoidea</taxon>
        <taxon>Orchesellidae</taxon>
        <taxon>Orchesellinae</taxon>
        <taxon>Orchesella</taxon>
    </lineage>
</organism>
<feature type="compositionally biased region" description="Basic and acidic residues" evidence="1">
    <location>
        <begin position="1028"/>
        <end position="1037"/>
    </location>
</feature>
<proteinExistence type="predicted"/>
<feature type="compositionally biased region" description="Low complexity" evidence="1">
    <location>
        <begin position="711"/>
        <end position="720"/>
    </location>
</feature>
<feature type="region of interest" description="Disordered" evidence="1">
    <location>
        <begin position="602"/>
        <end position="1048"/>
    </location>
</feature>
<reference evidence="3 4" key="1">
    <citation type="submission" date="2024-08" db="EMBL/GenBank/DDBJ databases">
        <authorList>
            <person name="Cucini C."/>
            <person name="Frati F."/>
        </authorList>
    </citation>
    <scope>NUCLEOTIDE SEQUENCE [LARGE SCALE GENOMIC DNA]</scope>
</reference>
<keyword evidence="4" id="KW-1185">Reference proteome</keyword>
<feature type="compositionally biased region" description="Polar residues" evidence="1">
    <location>
        <begin position="324"/>
        <end position="336"/>
    </location>
</feature>
<name>A0ABP1QQT9_9HEXA</name>